<dbReference type="OrthoDB" id="786506at2759"/>
<reference evidence="3" key="1">
    <citation type="submission" date="2020-06" db="EMBL/GenBank/DDBJ databases">
        <title>WGS assembly of Ceratodon purpureus strain R40.</title>
        <authorList>
            <person name="Carey S.B."/>
            <person name="Jenkins J."/>
            <person name="Shu S."/>
            <person name="Lovell J.T."/>
            <person name="Sreedasyam A."/>
            <person name="Maumus F."/>
            <person name="Tiley G.P."/>
            <person name="Fernandez-Pozo N."/>
            <person name="Barry K."/>
            <person name="Chen C."/>
            <person name="Wang M."/>
            <person name="Lipzen A."/>
            <person name="Daum C."/>
            <person name="Saski C.A."/>
            <person name="Payton A.C."/>
            <person name="Mcbreen J.C."/>
            <person name="Conrad R.E."/>
            <person name="Kollar L.M."/>
            <person name="Olsson S."/>
            <person name="Huttunen S."/>
            <person name="Landis J.B."/>
            <person name="Wickett N.J."/>
            <person name="Johnson M.G."/>
            <person name="Rensing S.A."/>
            <person name="Grimwood J."/>
            <person name="Schmutz J."/>
            <person name="Mcdaniel S.F."/>
        </authorList>
    </citation>
    <scope>NUCLEOTIDE SEQUENCE</scope>
    <source>
        <strain evidence="3">R40</strain>
    </source>
</reference>
<proteinExistence type="predicted"/>
<evidence type="ECO:0000256" key="2">
    <source>
        <dbReference type="SAM" id="SignalP"/>
    </source>
</evidence>
<dbReference type="EMBL" id="CM026424">
    <property type="protein sequence ID" value="KAG0579072.1"/>
    <property type="molecule type" value="Genomic_DNA"/>
</dbReference>
<feature type="signal peptide" evidence="2">
    <location>
        <begin position="1"/>
        <end position="21"/>
    </location>
</feature>
<protein>
    <submittedName>
        <fullName evidence="3">Uncharacterized protein</fullName>
    </submittedName>
</protein>
<keyword evidence="4" id="KW-1185">Reference proteome</keyword>
<feature type="region of interest" description="Disordered" evidence="1">
    <location>
        <begin position="128"/>
        <end position="152"/>
    </location>
</feature>
<keyword evidence="2" id="KW-0732">Signal</keyword>
<name>A0A8T0I6I5_CERPU</name>
<dbReference type="EMBL" id="CM026424">
    <property type="protein sequence ID" value="KAG0579073.1"/>
    <property type="molecule type" value="Genomic_DNA"/>
</dbReference>
<accession>A0A8T0I6I5</accession>
<feature type="chain" id="PRO_5036435081" evidence="2">
    <location>
        <begin position="22"/>
        <end position="152"/>
    </location>
</feature>
<dbReference type="AlphaFoldDB" id="A0A8T0I6I5"/>
<gene>
    <name evidence="3" type="ORF">KC19_4G070700</name>
</gene>
<organism evidence="3 4">
    <name type="scientific">Ceratodon purpureus</name>
    <name type="common">Fire moss</name>
    <name type="synonym">Dicranum purpureum</name>
    <dbReference type="NCBI Taxonomy" id="3225"/>
    <lineage>
        <taxon>Eukaryota</taxon>
        <taxon>Viridiplantae</taxon>
        <taxon>Streptophyta</taxon>
        <taxon>Embryophyta</taxon>
        <taxon>Bryophyta</taxon>
        <taxon>Bryophytina</taxon>
        <taxon>Bryopsida</taxon>
        <taxon>Dicranidae</taxon>
        <taxon>Pseudoditrichales</taxon>
        <taxon>Ditrichaceae</taxon>
        <taxon>Ceratodon</taxon>
    </lineage>
</organism>
<comment type="caution">
    <text evidence="3">The sequence shown here is derived from an EMBL/GenBank/DDBJ whole genome shotgun (WGS) entry which is preliminary data.</text>
</comment>
<evidence type="ECO:0000313" key="4">
    <source>
        <dbReference type="Proteomes" id="UP000822688"/>
    </source>
</evidence>
<evidence type="ECO:0000313" key="3">
    <source>
        <dbReference type="EMBL" id="KAG0579072.1"/>
    </source>
</evidence>
<evidence type="ECO:0000256" key="1">
    <source>
        <dbReference type="SAM" id="MobiDB-lite"/>
    </source>
</evidence>
<sequence>MAVCWSFGLVLLLTLAVLVAPSQPLFQPPAAGTHHLHARENSKAVIETQNSLATSMRSDAKQSWNALVGRHGRFRRLFQRGNDFVCDEQLNCKRRKFTPTTPVLDPERAQTREILANYRLPQKHSTRFQSERMVPTGPNPLHNSNRSQVIFP</sequence>
<dbReference type="Proteomes" id="UP000822688">
    <property type="component" value="Chromosome 4"/>
</dbReference>
<feature type="compositionally biased region" description="Polar residues" evidence="1">
    <location>
        <begin position="141"/>
        <end position="152"/>
    </location>
</feature>